<protein>
    <recommendedName>
        <fullName evidence="1">DUF8042 domain-containing protein</fullName>
    </recommendedName>
</protein>
<evidence type="ECO:0000313" key="3">
    <source>
        <dbReference type="Proteomes" id="UP000322139"/>
    </source>
</evidence>
<gene>
    <name evidence="2" type="ORF">FZD51_06885</name>
</gene>
<dbReference type="Proteomes" id="UP000322139">
    <property type="component" value="Unassembled WGS sequence"/>
</dbReference>
<evidence type="ECO:0000259" key="1">
    <source>
        <dbReference type="Pfam" id="PF26154"/>
    </source>
</evidence>
<comment type="caution">
    <text evidence="2">The sequence shown here is derived from an EMBL/GenBank/DDBJ whole genome shotgun (WGS) entry which is preliminary data.</text>
</comment>
<name>A0A5D4RK89_9BACI</name>
<accession>A0A5D4RK89</accession>
<proteinExistence type="predicted"/>
<dbReference type="AlphaFoldDB" id="A0A5D4RK89"/>
<organism evidence="2 3">
    <name type="scientific">Bacillus infantis</name>
    <dbReference type="NCBI Taxonomy" id="324767"/>
    <lineage>
        <taxon>Bacteria</taxon>
        <taxon>Bacillati</taxon>
        <taxon>Bacillota</taxon>
        <taxon>Bacilli</taxon>
        <taxon>Bacillales</taxon>
        <taxon>Bacillaceae</taxon>
        <taxon>Bacillus</taxon>
    </lineage>
</organism>
<reference evidence="2 3" key="1">
    <citation type="submission" date="2019-08" db="EMBL/GenBank/DDBJ databases">
        <title>Bacillus genomes from the desert of Cuatro Cienegas, Coahuila.</title>
        <authorList>
            <person name="Olmedo-Alvarez G."/>
        </authorList>
    </citation>
    <scope>NUCLEOTIDE SEQUENCE [LARGE SCALE GENOMIC DNA]</scope>
    <source>
        <strain evidence="2 3">CH446_14T</strain>
    </source>
</reference>
<sequence>MIKFEENQHILIKEYQDLLITVEEALEYIVASFDNLEKTEGDRLLLDVFQALPHIASTSEQLSRLFEKESPALKGAFASFQEVAEKAAMLEGNFGDLEKKQEIIREQLYPAYTGWSQRVQQELASYTQS</sequence>
<feature type="domain" description="DUF8042" evidence="1">
    <location>
        <begin position="6"/>
        <end position="124"/>
    </location>
</feature>
<dbReference type="EMBL" id="VTER01000003">
    <property type="protein sequence ID" value="TYS50266.1"/>
    <property type="molecule type" value="Genomic_DNA"/>
</dbReference>
<dbReference type="RefSeq" id="WP_148974072.1">
    <property type="nucleotide sequence ID" value="NZ_JBNIKU010000018.1"/>
</dbReference>
<evidence type="ECO:0000313" key="2">
    <source>
        <dbReference type="EMBL" id="TYS50266.1"/>
    </source>
</evidence>
<dbReference type="InterPro" id="IPR058355">
    <property type="entry name" value="DUF8042"/>
</dbReference>
<dbReference type="Pfam" id="PF26154">
    <property type="entry name" value="DUF8042"/>
    <property type="match status" value="1"/>
</dbReference>